<protein>
    <submittedName>
        <fullName evidence="3">Uncharacterized protein</fullName>
    </submittedName>
</protein>
<feature type="region of interest" description="Disordered" evidence="1">
    <location>
        <begin position="38"/>
        <end position="109"/>
    </location>
</feature>
<name>A0A3B0NGT0_THEAN</name>
<dbReference type="AlphaFoldDB" id="A0A3B0NGT0"/>
<gene>
    <name evidence="2" type="ORF">TAT_000376700</name>
    <name evidence="3" type="ORF">TAV_000376600</name>
</gene>
<evidence type="ECO:0000313" key="3">
    <source>
        <dbReference type="EMBL" id="SVP95601.1"/>
    </source>
</evidence>
<organism evidence="3">
    <name type="scientific">Theileria annulata</name>
    <dbReference type="NCBI Taxonomy" id="5874"/>
    <lineage>
        <taxon>Eukaryota</taxon>
        <taxon>Sar</taxon>
        <taxon>Alveolata</taxon>
        <taxon>Apicomplexa</taxon>
        <taxon>Aconoidasida</taxon>
        <taxon>Piroplasmida</taxon>
        <taxon>Theileriidae</taxon>
        <taxon>Theileria</taxon>
    </lineage>
</organism>
<dbReference type="EMBL" id="UIVT01000004">
    <property type="protein sequence ID" value="SVP95021.1"/>
    <property type="molecule type" value="Genomic_DNA"/>
</dbReference>
<proteinExistence type="predicted"/>
<accession>A0A3B0NGT0</accession>
<dbReference type="VEuPathDB" id="PiroplasmaDB:TA11245"/>
<evidence type="ECO:0000313" key="2">
    <source>
        <dbReference type="EMBL" id="SVP95021.1"/>
    </source>
</evidence>
<feature type="region of interest" description="Disordered" evidence="1">
    <location>
        <begin position="1"/>
        <end position="25"/>
    </location>
</feature>
<sequence length="277" mass="31748">METKHDEKDYTDSSEISKKDKALDREIKPEKVMVPFFDGDTPEFNPSFKNTKGYPSQRFKPQITDNYHHRGRRHPPKKSFKTTTTKEIGLNSEPITEKPPIKFKQSSPIPKVKGKTDFNEYYEDNLGHRISYIDKSNVGNIRPIDKLYTKQGEKISRSSEEDSDSSKDFLKNLEADFKPSFSYCLDNPNNKSESFVDALIRNSNTFDDVVVEQPNENKDRSGELKSVLKKMGFFDKSQGDKDILDLDDNENGNGKHYVFPKYMSSPDPSNLPIPGSL</sequence>
<feature type="compositionally biased region" description="Basic residues" evidence="1">
    <location>
        <begin position="69"/>
        <end position="80"/>
    </location>
</feature>
<dbReference type="EMBL" id="UIVS01000004">
    <property type="protein sequence ID" value="SVP95601.1"/>
    <property type="molecule type" value="Genomic_DNA"/>
</dbReference>
<reference evidence="3" key="1">
    <citation type="submission" date="2018-07" db="EMBL/GenBank/DDBJ databases">
        <authorList>
            <person name="Quirk P.G."/>
            <person name="Krulwich T.A."/>
        </authorList>
    </citation>
    <scope>NUCLEOTIDE SEQUENCE</scope>
    <source>
        <strain evidence="3">Anand</strain>
    </source>
</reference>
<evidence type="ECO:0000256" key="1">
    <source>
        <dbReference type="SAM" id="MobiDB-lite"/>
    </source>
</evidence>